<dbReference type="PANTHER" id="PTHR12526">
    <property type="entry name" value="GLYCOSYLTRANSFERASE"/>
    <property type="match status" value="1"/>
</dbReference>
<dbReference type="Gene3D" id="3.40.50.2000">
    <property type="entry name" value="Glycogen Phosphorylase B"/>
    <property type="match status" value="2"/>
</dbReference>
<sequence length="305" mass="32627">MKFSAEDVVIVRVPETLGLALGSVAGLQGAQVVANVVAFPDAIGSGTPLLGAATNPLVRKLSQRIVSRAAAVVYVTRKALQNALPPPAAVPTFTKSNIVFPDYYFADQAKDTFDRAELQLITVGSLNGSIKGVDTVLRALSILVRKGVNFQFTVVGEGTSRTGLEELARDLGLAERVRFLGQIDSKSVLVRHLKHADLFVLASRTEGLPRAMIEASAVGLPAIGSRVGGIPELVPSRALFDSGDYDGLASLLESLHSNRSLLATLAEEQHHNAVDLIRTARTPIFRQVIDSVRAQRRPAARPLDR</sequence>
<protein>
    <submittedName>
        <fullName evidence="3">Glycosyltransferase</fullName>
        <ecNumber evidence="3">2.4.-.-</ecNumber>
    </submittedName>
</protein>
<dbReference type="EC" id="2.4.-.-" evidence="3"/>
<dbReference type="AlphaFoldDB" id="A0AAE4QY45"/>
<dbReference type="Proteomes" id="UP001185873">
    <property type="component" value="Unassembled WGS sequence"/>
</dbReference>
<keyword evidence="1 3" id="KW-0808">Transferase</keyword>
<feature type="domain" description="Glycosyl transferase family 1" evidence="2">
    <location>
        <begin position="110"/>
        <end position="267"/>
    </location>
</feature>
<dbReference type="SUPFAM" id="SSF53756">
    <property type="entry name" value="UDP-Glycosyltransferase/glycogen phosphorylase"/>
    <property type="match status" value="1"/>
</dbReference>
<gene>
    <name evidence="3" type="ORF">R3P82_05685</name>
</gene>
<dbReference type="RefSeq" id="WP_182641712.1">
    <property type="nucleotide sequence ID" value="NZ_JAWLKJ010000001.1"/>
</dbReference>
<dbReference type="GO" id="GO:0016757">
    <property type="term" value="F:glycosyltransferase activity"/>
    <property type="evidence" value="ECO:0007669"/>
    <property type="project" value="UniProtKB-KW"/>
</dbReference>
<accession>A0AAE4QY45</accession>
<proteinExistence type="predicted"/>
<dbReference type="Pfam" id="PF00534">
    <property type="entry name" value="Glycos_transf_1"/>
    <property type="match status" value="1"/>
</dbReference>
<dbReference type="InterPro" id="IPR001296">
    <property type="entry name" value="Glyco_trans_1"/>
</dbReference>
<organism evidence="3 4">
    <name type="scientific">Dietzia maris</name>
    <dbReference type="NCBI Taxonomy" id="37915"/>
    <lineage>
        <taxon>Bacteria</taxon>
        <taxon>Bacillati</taxon>
        <taxon>Actinomycetota</taxon>
        <taxon>Actinomycetes</taxon>
        <taxon>Mycobacteriales</taxon>
        <taxon>Dietziaceae</taxon>
        <taxon>Dietzia</taxon>
    </lineage>
</organism>
<dbReference type="PANTHER" id="PTHR12526:SF630">
    <property type="entry name" value="GLYCOSYLTRANSFERASE"/>
    <property type="match status" value="1"/>
</dbReference>
<keyword evidence="3" id="KW-0328">Glycosyltransferase</keyword>
<reference evidence="3" key="1">
    <citation type="submission" date="2023-10" db="EMBL/GenBank/DDBJ databases">
        <title>Development of a sustainable strategy for remediation of hydrocarbon-contaminated territories based on the waste exchange concept.</title>
        <authorList>
            <person name="Krivoruchko A."/>
        </authorList>
    </citation>
    <scope>NUCLEOTIDE SEQUENCE</scope>
    <source>
        <strain evidence="3">IEGM 1175</strain>
    </source>
</reference>
<evidence type="ECO:0000313" key="4">
    <source>
        <dbReference type="Proteomes" id="UP001185873"/>
    </source>
</evidence>
<name>A0AAE4QY45_9ACTN</name>
<evidence type="ECO:0000259" key="2">
    <source>
        <dbReference type="Pfam" id="PF00534"/>
    </source>
</evidence>
<evidence type="ECO:0000256" key="1">
    <source>
        <dbReference type="ARBA" id="ARBA00022679"/>
    </source>
</evidence>
<comment type="caution">
    <text evidence="3">The sequence shown here is derived from an EMBL/GenBank/DDBJ whole genome shotgun (WGS) entry which is preliminary data.</text>
</comment>
<evidence type="ECO:0000313" key="3">
    <source>
        <dbReference type="EMBL" id="MDV6298598.1"/>
    </source>
</evidence>
<dbReference type="EMBL" id="JAWLKJ010000001">
    <property type="protein sequence ID" value="MDV6298598.1"/>
    <property type="molecule type" value="Genomic_DNA"/>
</dbReference>